<dbReference type="PANTHER" id="PTHR34129">
    <property type="entry name" value="BLR1139 PROTEIN"/>
    <property type="match status" value="1"/>
</dbReference>
<accession>A0A6J3MG75</accession>
<dbReference type="Gene3D" id="3.20.170.20">
    <property type="entry name" value="Protein of unknown function DUF952"/>
    <property type="match status" value="1"/>
</dbReference>
<name>A0A6J3MG75_9PEZI</name>
<feature type="non-terminal residue" evidence="2">
    <location>
        <position position="1"/>
    </location>
</feature>
<dbReference type="AlphaFoldDB" id="A0A6J3MG75"/>
<reference evidence="2" key="3">
    <citation type="submission" date="2025-08" db="UniProtKB">
        <authorList>
            <consortium name="RefSeq"/>
        </authorList>
    </citation>
    <scope>IDENTIFICATION</scope>
    <source>
        <strain evidence="2">CBS 342.82</strain>
    </source>
</reference>
<evidence type="ECO:0000313" key="2">
    <source>
        <dbReference type="RefSeq" id="XP_033463996.1"/>
    </source>
</evidence>
<keyword evidence="1" id="KW-1185">Reference proteome</keyword>
<evidence type="ECO:0000313" key="1">
    <source>
        <dbReference type="Proteomes" id="UP000504637"/>
    </source>
</evidence>
<dbReference type="SUPFAM" id="SSF56399">
    <property type="entry name" value="ADP-ribosylation"/>
    <property type="match status" value="1"/>
</dbReference>
<sequence length="114" mass="12252">YLYKILDQKPPTPLPSTLPATQLDSQDGFIHLSTASQTTKTADLFFASEPTLWILQLRAADLDGETRFPPELGGGCAHVYGSVRGLGAANVEEVIEVVKGDAAQWAAVPAMRKL</sequence>
<dbReference type="Pfam" id="PF06108">
    <property type="entry name" value="DUF952"/>
    <property type="match status" value="1"/>
</dbReference>
<reference evidence="2" key="2">
    <citation type="submission" date="2020-04" db="EMBL/GenBank/DDBJ databases">
        <authorList>
            <consortium name="NCBI Genome Project"/>
        </authorList>
    </citation>
    <scope>NUCLEOTIDE SEQUENCE</scope>
    <source>
        <strain evidence="2">CBS 342.82</strain>
    </source>
</reference>
<dbReference type="OrthoDB" id="3335358at2759"/>
<dbReference type="RefSeq" id="XP_033463996.1">
    <property type="nucleotide sequence ID" value="XM_033600162.1"/>
</dbReference>
<dbReference type="Proteomes" id="UP000504637">
    <property type="component" value="Unplaced"/>
</dbReference>
<protein>
    <recommendedName>
        <fullName evidence="3">DUF952-domain-containing protein</fullName>
    </recommendedName>
</protein>
<evidence type="ECO:0008006" key="3">
    <source>
        <dbReference type="Google" id="ProtNLM"/>
    </source>
</evidence>
<feature type="non-terminal residue" evidence="2">
    <location>
        <position position="114"/>
    </location>
</feature>
<dbReference type="PANTHER" id="PTHR34129:SF1">
    <property type="entry name" value="DUF952 DOMAIN-CONTAINING PROTEIN"/>
    <property type="match status" value="1"/>
</dbReference>
<gene>
    <name evidence="2" type="ORF">K489DRAFT_289966</name>
</gene>
<dbReference type="GeneID" id="54357962"/>
<proteinExistence type="predicted"/>
<dbReference type="InterPro" id="IPR009297">
    <property type="entry name" value="DUF952"/>
</dbReference>
<reference evidence="2" key="1">
    <citation type="submission" date="2020-01" db="EMBL/GenBank/DDBJ databases">
        <authorList>
            <consortium name="DOE Joint Genome Institute"/>
            <person name="Haridas S."/>
            <person name="Albert R."/>
            <person name="Binder M."/>
            <person name="Bloem J."/>
            <person name="Labutti K."/>
            <person name="Salamov A."/>
            <person name="Andreopoulos B."/>
            <person name="Baker S.E."/>
            <person name="Barry K."/>
            <person name="Bills G."/>
            <person name="Bluhm B.H."/>
            <person name="Cannon C."/>
            <person name="Castanera R."/>
            <person name="Culley D.E."/>
            <person name="Daum C."/>
            <person name="Ezra D."/>
            <person name="Gonzalez J.B."/>
            <person name="Henrissat B."/>
            <person name="Kuo A."/>
            <person name="Liang C."/>
            <person name="Lipzen A."/>
            <person name="Lutzoni F."/>
            <person name="Magnuson J."/>
            <person name="Mondo S."/>
            <person name="Nolan M."/>
            <person name="Ohm R."/>
            <person name="Pangilinan J."/>
            <person name="Park H.-J."/>
            <person name="Ramirez L."/>
            <person name="Alfaro M."/>
            <person name="Sun H."/>
            <person name="Tritt A."/>
            <person name="Yoshinaga Y."/>
            <person name="Zwiers L.-H."/>
            <person name="Turgeon B.G."/>
            <person name="Goodwin S.B."/>
            <person name="Spatafora J.W."/>
            <person name="Crous P.W."/>
            <person name="Grigoriev I.V."/>
        </authorList>
    </citation>
    <scope>NUCLEOTIDE SEQUENCE</scope>
    <source>
        <strain evidence="2">CBS 342.82</strain>
    </source>
</reference>
<organism evidence="2">
    <name type="scientific">Dissoconium aciculare CBS 342.82</name>
    <dbReference type="NCBI Taxonomy" id="1314786"/>
    <lineage>
        <taxon>Eukaryota</taxon>
        <taxon>Fungi</taxon>
        <taxon>Dikarya</taxon>
        <taxon>Ascomycota</taxon>
        <taxon>Pezizomycotina</taxon>
        <taxon>Dothideomycetes</taxon>
        <taxon>Dothideomycetidae</taxon>
        <taxon>Mycosphaerellales</taxon>
        <taxon>Dissoconiaceae</taxon>
        <taxon>Dissoconium</taxon>
    </lineage>
</organism>